<sequence length="29" mass="3269">MLEYCQGNLALVKQRVKQCLALVNLALVH</sequence>
<protein>
    <submittedName>
        <fullName evidence="1">Uncharacterized protein</fullName>
    </submittedName>
</protein>
<proteinExistence type="predicted"/>
<organism evidence="1">
    <name type="scientific">Arundo donax</name>
    <name type="common">Giant reed</name>
    <name type="synonym">Donax arundinaceus</name>
    <dbReference type="NCBI Taxonomy" id="35708"/>
    <lineage>
        <taxon>Eukaryota</taxon>
        <taxon>Viridiplantae</taxon>
        <taxon>Streptophyta</taxon>
        <taxon>Embryophyta</taxon>
        <taxon>Tracheophyta</taxon>
        <taxon>Spermatophyta</taxon>
        <taxon>Magnoliopsida</taxon>
        <taxon>Liliopsida</taxon>
        <taxon>Poales</taxon>
        <taxon>Poaceae</taxon>
        <taxon>PACMAD clade</taxon>
        <taxon>Arundinoideae</taxon>
        <taxon>Arundineae</taxon>
        <taxon>Arundo</taxon>
    </lineage>
</organism>
<name>A0A0A9EP87_ARUDO</name>
<dbReference type="AlphaFoldDB" id="A0A0A9EP87"/>
<dbReference type="EMBL" id="GBRH01200038">
    <property type="protein sequence ID" value="JAD97857.1"/>
    <property type="molecule type" value="Transcribed_RNA"/>
</dbReference>
<evidence type="ECO:0000313" key="1">
    <source>
        <dbReference type="EMBL" id="JAD97857.1"/>
    </source>
</evidence>
<accession>A0A0A9EP87</accession>
<reference evidence="1" key="1">
    <citation type="submission" date="2014-09" db="EMBL/GenBank/DDBJ databases">
        <authorList>
            <person name="Magalhaes I.L.F."/>
            <person name="Oliveira U."/>
            <person name="Santos F.R."/>
            <person name="Vidigal T.H.D.A."/>
            <person name="Brescovit A.D."/>
            <person name="Santos A.J."/>
        </authorList>
    </citation>
    <scope>NUCLEOTIDE SEQUENCE</scope>
    <source>
        <tissue evidence="1">Shoot tissue taken approximately 20 cm above the soil surface</tissue>
    </source>
</reference>
<reference evidence="1" key="2">
    <citation type="journal article" date="2015" name="Data Brief">
        <title>Shoot transcriptome of the giant reed, Arundo donax.</title>
        <authorList>
            <person name="Barrero R.A."/>
            <person name="Guerrero F.D."/>
            <person name="Moolhuijzen P."/>
            <person name="Goolsby J.A."/>
            <person name="Tidwell J."/>
            <person name="Bellgard S.E."/>
            <person name="Bellgard M.I."/>
        </authorList>
    </citation>
    <scope>NUCLEOTIDE SEQUENCE</scope>
    <source>
        <tissue evidence="1">Shoot tissue taken approximately 20 cm above the soil surface</tissue>
    </source>
</reference>